<dbReference type="SUPFAM" id="SSF50475">
    <property type="entry name" value="FMN-binding split barrel"/>
    <property type="match status" value="1"/>
</dbReference>
<feature type="binding site" evidence="5 7">
    <location>
        <position position="107"/>
    </location>
    <ligand>
        <name>FMN</name>
        <dbReference type="ChEBI" id="CHEBI:58210"/>
    </ligand>
</feature>
<organism evidence="10 11">
    <name type="scientific">Mesonia algae</name>
    <dbReference type="NCBI Taxonomy" id="213248"/>
    <lineage>
        <taxon>Bacteria</taxon>
        <taxon>Pseudomonadati</taxon>
        <taxon>Bacteroidota</taxon>
        <taxon>Flavobacteriia</taxon>
        <taxon>Flavobacteriales</taxon>
        <taxon>Flavobacteriaceae</taxon>
        <taxon>Mesonia</taxon>
    </lineage>
</organism>
<feature type="binding site" evidence="6">
    <location>
        <begin position="9"/>
        <end position="12"/>
    </location>
    <ligand>
        <name>substrate</name>
    </ligand>
</feature>
<name>A0A2W7I1B4_9FLAO</name>
<feature type="binding site" evidence="5 6">
    <location>
        <position position="68"/>
    </location>
    <ligand>
        <name>substrate</name>
    </ligand>
</feature>
<comment type="catalytic activity">
    <reaction evidence="5">
        <text>pyridoxamine 5'-phosphate + O2 + H2O = pyridoxal 5'-phosphate + H2O2 + NH4(+)</text>
        <dbReference type="Rhea" id="RHEA:15817"/>
        <dbReference type="ChEBI" id="CHEBI:15377"/>
        <dbReference type="ChEBI" id="CHEBI:15379"/>
        <dbReference type="ChEBI" id="CHEBI:16240"/>
        <dbReference type="ChEBI" id="CHEBI:28938"/>
        <dbReference type="ChEBI" id="CHEBI:58451"/>
        <dbReference type="ChEBI" id="CHEBI:597326"/>
        <dbReference type="EC" id="1.4.3.5"/>
    </reaction>
</comment>
<comment type="pathway">
    <text evidence="5">Cofactor metabolism; pyridoxal 5'-phosphate salvage; pyridoxal 5'-phosphate from pyridoxine 5'-phosphate: step 1/1.</text>
</comment>
<dbReference type="HAMAP" id="MF_01629">
    <property type="entry name" value="PdxH"/>
    <property type="match status" value="1"/>
</dbReference>
<keyword evidence="3 5" id="KW-0288">FMN</keyword>
<dbReference type="GO" id="GO:0010181">
    <property type="term" value="F:FMN binding"/>
    <property type="evidence" value="ECO:0007669"/>
    <property type="project" value="UniProtKB-UniRule"/>
</dbReference>
<evidence type="ECO:0000256" key="2">
    <source>
        <dbReference type="ARBA" id="ARBA00022630"/>
    </source>
</evidence>
<comment type="pathway">
    <text evidence="5">Cofactor metabolism; pyridoxal 5'-phosphate salvage; pyridoxal 5'-phosphate from pyridoxamine 5'-phosphate: step 1/1.</text>
</comment>
<evidence type="ECO:0000259" key="9">
    <source>
        <dbReference type="Pfam" id="PF10590"/>
    </source>
</evidence>
<dbReference type="UniPathway" id="UPA01068">
    <property type="reaction ID" value="UER00304"/>
</dbReference>
<dbReference type="InterPro" id="IPR011576">
    <property type="entry name" value="Pyridox_Oxase_N"/>
</dbReference>
<dbReference type="InterPro" id="IPR000659">
    <property type="entry name" value="Pyridox_Oxase"/>
</dbReference>
<dbReference type="RefSeq" id="WP_111540969.1">
    <property type="nucleotide sequence ID" value="NZ_QKYV01000004.1"/>
</dbReference>
<keyword evidence="5" id="KW-0664">Pyridoxine biosynthesis</keyword>
<protein>
    <recommendedName>
        <fullName evidence="5">Pyridoxine/pyridoxamine 5'-phosphate oxidase</fullName>
        <ecNumber evidence="5">1.4.3.5</ecNumber>
    </recommendedName>
    <alternativeName>
        <fullName evidence="5">PNP/PMP oxidase</fullName>
        <shortName evidence="5">PNPOx</shortName>
    </alternativeName>
    <alternativeName>
        <fullName evidence="5">Pyridoxal 5'-phosphate synthase</fullName>
    </alternativeName>
</protein>
<comment type="function">
    <text evidence="5">Catalyzes the oxidation of either pyridoxine 5'-phosphate (PNP) or pyridoxamine 5'-phosphate (PMP) into pyridoxal 5'-phosphate (PLP).</text>
</comment>
<comment type="cofactor">
    <cofactor evidence="5 7">
        <name>FMN</name>
        <dbReference type="ChEBI" id="CHEBI:58210"/>
    </cofactor>
    <text evidence="5 7">Binds 1 FMN per subunit.</text>
</comment>
<evidence type="ECO:0000256" key="5">
    <source>
        <dbReference type="HAMAP-Rule" id="MF_01629"/>
    </source>
</evidence>
<comment type="caution">
    <text evidence="10">The sequence shown here is derived from an EMBL/GenBank/DDBJ whole genome shotgun (WGS) entry which is preliminary data.</text>
</comment>
<dbReference type="AlphaFoldDB" id="A0A2W7I1B4"/>
<gene>
    <name evidence="5" type="primary">pdxH</name>
    <name evidence="10" type="ORF">LX95_01660</name>
</gene>
<feature type="binding site" evidence="5 7">
    <location>
        <begin position="142"/>
        <end position="143"/>
    </location>
    <ligand>
        <name>FMN</name>
        <dbReference type="ChEBI" id="CHEBI:58210"/>
    </ligand>
</feature>
<dbReference type="EMBL" id="QKYV01000004">
    <property type="protein sequence ID" value="PZW40596.1"/>
    <property type="molecule type" value="Genomic_DNA"/>
</dbReference>
<dbReference type="PIRSF" id="PIRSF000190">
    <property type="entry name" value="Pyd_amn-ph_oxd"/>
    <property type="match status" value="1"/>
</dbReference>
<feature type="binding site" evidence="5 6">
    <location>
        <begin position="191"/>
        <end position="193"/>
    </location>
    <ligand>
        <name>substrate</name>
    </ligand>
</feature>
<dbReference type="NCBIfam" id="TIGR00558">
    <property type="entry name" value="pdxH"/>
    <property type="match status" value="1"/>
</dbReference>
<accession>A0A2W7I1B4</accession>
<reference evidence="10 11" key="1">
    <citation type="submission" date="2018-06" db="EMBL/GenBank/DDBJ databases">
        <title>Genomic Encyclopedia of Archaeal and Bacterial Type Strains, Phase II (KMG-II): from individual species to whole genera.</title>
        <authorList>
            <person name="Goeker M."/>
        </authorList>
    </citation>
    <scope>NUCLEOTIDE SEQUENCE [LARGE SCALE GENOMIC DNA]</scope>
    <source>
        <strain evidence="10 11">DSM 15361</strain>
    </source>
</reference>
<dbReference type="PANTHER" id="PTHR10851:SF0">
    <property type="entry name" value="PYRIDOXINE-5'-PHOSPHATE OXIDASE"/>
    <property type="match status" value="1"/>
</dbReference>
<dbReference type="GO" id="GO:0008615">
    <property type="term" value="P:pyridoxine biosynthetic process"/>
    <property type="evidence" value="ECO:0007669"/>
    <property type="project" value="UniProtKB-UniRule"/>
</dbReference>
<sequence>MEKDLQNYRKSYEKSELRLDQLHRDPILLFKDWFIEVEKAQLVDEVNAMNISTVGEDGFPKTRIVLLKKFSKDGFVFYTNYKSEKGLAIEKHPKVCLSFFWPAAERQVIVKGIVEKTSQEQSSNYFASRPKGSQMGAIVSPQSQPIPNREFLEEKLSELQKEESELKRPEHWGGYIVKPHEIEFWQGRANRLHDRFLYTLDSKTNDWNIVRLAP</sequence>
<comment type="subunit">
    <text evidence="5">Homodimer.</text>
</comment>
<comment type="catalytic activity">
    <reaction evidence="5">
        <text>pyridoxine 5'-phosphate + O2 = pyridoxal 5'-phosphate + H2O2</text>
        <dbReference type="Rhea" id="RHEA:15149"/>
        <dbReference type="ChEBI" id="CHEBI:15379"/>
        <dbReference type="ChEBI" id="CHEBI:16240"/>
        <dbReference type="ChEBI" id="CHEBI:58589"/>
        <dbReference type="ChEBI" id="CHEBI:597326"/>
        <dbReference type="EC" id="1.4.3.5"/>
    </reaction>
</comment>
<evidence type="ECO:0000256" key="7">
    <source>
        <dbReference type="PIRSR" id="PIRSR000190-2"/>
    </source>
</evidence>
<evidence type="ECO:0000256" key="1">
    <source>
        <dbReference type="ARBA" id="ARBA00007301"/>
    </source>
</evidence>
<feature type="binding site" evidence="5 7">
    <location>
        <position position="195"/>
    </location>
    <ligand>
        <name>FMN</name>
        <dbReference type="ChEBI" id="CHEBI:58210"/>
    </ligand>
</feature>
<feature type="domain" description="Pyridoxine 5'-phosphate oxidase dimerisation C-terminal" evidence="9">
    <location>
        <begin position="172"/>
        <end position="214"/>
    </location>
</feature>
<proteinExistence type="inferred from homology"/>
<dbReference type="InterPro" id="IPR019740">
    <property type="entry name" value="Pyridox_Oxase_CS"/>
</dbReference>
<evidence type="ECO:0000313" key="11">
    <source>
        <dbReference type="Proteomes" id="UP000249542"/>
    </source>
</evidence>
<evidence type="ECO:0000313" key="10">
    <source>
        <dbReference type="EMBL" id="PZW40596.1"/>
    </source>
</evidence>
<evidence type="ECO:0000256" key="6">
    <source>
        <dbReference type="PIRSR" id="PIRSR000190-1"/>
    </source>
</evidence>
<evidence type="ECO:0000256" key="4">
    <source>
        <dbReference type="ARBA" id="ARBA00023002"/>
    </source>
</evidence>
<dbReference type="Pfam" id="PF01243">
    <property type="entry name" value="PNPOx_N"/>
    <property type="match status" value="1"/>
</dbReference>
<comment type="caution">
    <text evidence="5">Lacks conserved residue(s) required for the propagation of feature annotation.</text>
</comment>
<comment type="similarity">
    <text evidence="1 5">Belongs to the pyridoxamine 5'-phosphate oxidase family.</text>
</comment>
<feature type="binding site" evidence="5 6">
    <location>
        <position position="129"/>
    </location>
    <ligand>
        <name>substrate</name>
    </ligand>
</feature>
<keyword evidence="2 5" id="KW-0285">Flavoprotein</keyword>
<feature type="binding site" evidence="5 7">
    <location>
        <begin position="63"/>
        <end position="68"/>
    </location>
    <ligand>
        <name>FMN</name>
        <dbReference type="ChEBI" id="CHEBI:58210"/>
    </ligand>
</feature>
<dbReference type="EC" id="1.4.3.5" evidence="5"/>
<dbReference type="InterPro" id="IPR019576">
    <property type="entry name" value="Pyridoxamine_oxidase_dimer_C"/>
</dbReference>
<feature type="binding site" evidence="5 7">
    <location>
        <begin position="78"/>
        <end position="79"/>
    </location>
    <ligand>
        <name>FMN</name>
        <dbReference type="ChEBI" id="CHEBI:58210"/>
    </ligand>
</feature>
<keyword evidence="11" id="KW-1185">Reference proteome</keyword>
<feature type="binding site" evidence="5 6">
    <location>
        <position position="133"/>
    </location>
    <ligand>
        <name>substrate</name>
    </ligand>
</feature>
<evidence type="ECO:0000259" key="8">
    <source>
        <dbReference type="Pfam" id="PF01243"/>
    </source>
</evidence>
<evidence type="ECO:0000256" key="3">
    <source>
        <dbReference type="ARBA" id="ARBA00022643"/>
    </source>
</evidence>
<dbReference type="InterPro" id="IPR012349">
    <property type="entry name" value="Split_barrel_FMN-bd"/>
</dbReference>
<dbReference type="Proteomes" id="UP000249542">
    <property type="component" value="Unassembled WGS sequence"/>
</dbReference>
<dbReference type="PROSITE" id="PS01064">
    <property type="entry name" value="PYRIDOX_OXIDASE"/>
    <property type="match status" value="1"/>
</dbReference>
<dbReference type="Gene3D" id="2.30.110.10">
    <property type="entry name" value="Electron Transport, Fmn-binding Protein, Chain A"/>
    <property type="match status" value="1"/>
</dbReference>
<dbReference type="NCBIfam" id="NF004231">
    <property type="entry name" value="PRK05679.1"/>
    <property type="match status" value="1"/>
</dbReference>
<keyword evidence="4 5" id="KW-0560">Oxidoreductase</keyword>
<dbReference type="Pfam" id="PF10590">
    <property type="entry name" value="PNP_phzG_C"/>
    <property type="match status" value="1"/>
</dbReference>
<feature type="binding site" evidence="5 7">
    <location>
        <position position="185"/>
    </location>
    <ligand>
        <name>FMN</name>
        <dbReference type="ChEBI" id="CHEBI:58210"/>
    </ligand>
</feature>
<dbReference type="GO" id="GO:0004733">
    <property type="term" value="F:pyridoxamine phosphate oxidase activity"/>
    <property type="evidence" value="ECO:0007669"/>
    <property type="project" value="UniProtKB-UniRule"/>
</dbReference>
<feature type="binding site" evidence="5 7">
    <location>
        <position position="85"/>
    </location>
    <ligand>
        <name>FMN</name>
        <dbReference type="ChEBI" id="CHEBI:58210"/>
    </ligand>
</feature>
<feature type="binding site" evidence="5 6">
    <location>
        <position position="125"/>
    </location>
    <ligand>
        <name>substrate</name>
    </ligand>
</feature>
<dbReference type="PANTHER" id="PTHR10851">
    <property type="entry name" value="PYRIDOXINE-5-PHOSPHATE OXIDASE"/>
    <property type="match status" value="1"/>
</dbReference>
<feature type="domain" description="Pyridoxamine 5'-phosphate oxidase N-terminal" evidence="8">
    <location>
        <begin position="40"/>
        <end position="159"/>
    </location>
</feature>